<comment type="subunit">
    <text evidence="4">Monomer.</text>
</comment>
<evidence type="ECO:0000313" key="13">
    <source>
        <dbReference type="Proteomes" id="UP001139344"/>
    </source>
</evidence>
<evidence type="ECO:0000256" key="2">
    <source>
        <dbReference type="ARBA" id="ARBA00001913"/>
    </source>
</evidence>
<proteinExistence type="inferred from homology"/>
<dbReference type="InterPro" id="IPR006103">
    <property type="entry name" value="Glyco_hydro_2_cat"/>
</dbReference>
<evidence type="ECO:0000256" key="1">
    <source>
        <dbReference type="ARBA" id="ARBA00001412"/>
    </source>
</evidence>
<dbReference type="FunFam" id="3.20.20.80:FF:000121">
    <property type="entry name" value="Beta-galactosidase"/>
    <property type="match status" value="1"/>
</dbReference>
<keyword evidence="13" id="KW-1185">Reference proteome</keyword>
<dbReference type="Gene3D" id="2.60.120.260">
    <property type="entry name" value="Galactose-binding domain-like"/>
    <property type="match status" value="1"/>
</dbReference>
<dbReference type="InterPro" id="IPR013783">
    <property type="entry name" value="Ig-like_fold"/>
</dbReference>
<keyword evidence="6 10" id="KW-0378">Hydrolase</keyword>
<dbReference type="Gene3D" id="2.70.98.10">
    <property type="match status" value="1"/>
</dbReference>
<evidence type="ECO:0000256" key="7">
    <source>
        <dbReference type="ARBA" id="ARBA00022837"/>
    </source>
</evidence>
<dbReference type="Pfam" id="PF00703">
    <property type="entry name" value="Glyco_hydro_2"/>
    <property type="match status" value="1"/>
</dbReference>
<dbReference type="SUPFAM" id="SSF51445">
    <property type="entry name" value="(Trans)glycosidases"/>
    <property type="match status" value="1"/>
</dbReference>
<dbReference type="InterPro" id="IPR023230">
    <property type="entry name" value="Glyco_hydro_2_CS"/>
</dbReference>
<dbReference type="InterPro" id="IPR011013">
    <property type="entry name" value="Gal_mutarotase_sf_dom"/>
</dbReference>
<organism evidence="12 13">
    <name type="scientific">Christiangramia crocea</name>
    <dbReference type="NCBI Taxonomy" id="2904124"/>
    <lineage>
        <taxon>Bacteria</taxon>
        <taxon>Pseudomonadati</taxon>
        <taxon>Bacteroidota</taxon>
        <taxon>Flavobacteriia</taxon>
        <taxon>Flavobacteriales</taxon>
        <taxon>Flavobacteriaceae</taxon>
        <taxon>Christiangramia</taxon>
    </lineage>
</organism>
<evidence type="ECO:0000313" key="12">
    <source>
        <dbReference type="EMBL" id="MCG9972553.1"/>
    </source>
</evidence>
<dbReference type="EMBL" id="JAJSON010000025">
    <property type="protein sequence ID" value="MCG9972553.1"/>
    <property type="molecule type" value="Genomic_DNA"/>
</dbReference>
<evidence type="ECO:0000256" key="4">
    <source>
        <dbReference type="ARBA" id="ARBA00011245"/>
    </source>
</evidence>
<dbReference type="Gene3D" id="3.20.20.80">
    <property type="entry name" value="Glycosidases"/>
    <property type="match status" value="1"/>
</dbReference>
<protein>
    <recommendedName>
        <fullName evidence="5 10">Beta-galactosidase</fullName>
        <ecNumber evidence="5 10">3.2.1.23</ecNumber>
    </recommendedName>
    <alternativeName>
        <fullName evidence="9 10">Lactase</fullName>
    </alternativeName>
</protein>
<dbReference type="InterPro" id="IPR004199">
    <property type="entry name" value="B-gal_small/dom_5"/>
</dbReference>
<dbReference type="InterPro" id="IPR017853">
    <property type="entry name" value="GH"/>
</dbReference>
<sequence>MKNTYQIQLLVLLSIFFITNMHTQTLHRTLENPKIVGKNKRSAHASFFAFESAELARERDLKKSNNYKSLNGLWKFNWSRSPKERPVDFFQTGFNTGNWDEIPVPANWEIEGYGIPIYTNISYPFSFEATPTPPEIPDNYNPVGSYKKSFSIPESWNDKQVFIHLGAVKSAFYIWINGKDVGYSQGSKLPAEFDITEYLQAGENTVSLEVYRWSDGSYLEDQDFWRLSGIERDVYLYATPKLHIRDFVVVSELDESFKHGKFSVTVETENFSKKEQSGKIRVKLQKDDNTLYEATKAFKTGKNQNSSIFFHEQIQNILSWSAETPTLYDLSIELLDENQEVLEVITEKTGFRNIAIRDGQLLVNGQPILIKGVNRHEHDAKSGHVISRESMLEDIKIFKKFNINAVRTAHYPNDPYWYELCDKYGIYVYNEANIESHGMGYKLTETLGNDPDWLEAHMQRTERMILRDRNHPSIIAWSLGNEAGNGYNFYQTYNRAKELDSTRVVVYERANSEWNTDIIGKMYANYNILEKYALNEEEKRPFIVCEYAHAMGNSLGGLKEYWELFEKHKKLQGGFIWDFQDQGLETYKDGKKYYAYGGDFGPEGTPSDHNFLNNGLLKANKTPNPHIYEAKKILQNIKFYKTETPREIKIKNWYFFRDLSNYLLEWNLLENGAPVENGSIHTLDIQPQESKIIEIPYKTKTNNSKEYFLNLSIKLKEDGNLLDAGYEIASAQFPINSGKINLPGLKLGNGAVLIKEESDLISAYNDNFRIEFDPNKATIKNYSFKGEQILKKGGQANFWRAPTDNDYGAMTPKLYREWLTAAKKNNTVSYEIIQQENGSIKITFQQDLLKGDAHLTQTYHISGDGIIHINNDFKALKGMDPKNIDLNGKKEKLKKGTHSNIYKFGNEFVLPKEFESSIWYGNGPFESYVDRKNAAKIGIYKSSIEKLFTNYARPQENGNRTDVRWVSFEKENGTMVKFYSENPFHFSASHFKIEDLDSGIDKTKSQAHGNLLIPREEVYLNIDGFTSGVGSVNSWGALPRIEYLLPYQSYQYSYWIVPEK</sequence>
<dbReference type="InterPro" id="IPR032312">
    <property type="entry name" value="LacZ_4"/>
</dbReference>
<evidence type="ECO:0000256" key="8">
    <source>
        <dbReference type="ARBA" id="ARBA00023295"/>
    </source>
</evidence>
<dbReference type="RefSeq" id="WP_240099912.1">
    <property type="nucleotide sequence ID" value="NZ_JAJSON010000025.1"/>
</dbReference>
<comment type="caution">
    <text evidence="12">The sequence shown here is derived from an EMBL/GenBank/DDBJ whole genome shotgun (WGS) entry which is preliminary data.</text>
</comment>
<dbReference type="GO" id="GO:0009341">
    <property type="term" value="C:beta-galactosidase complex"/>
    <property type="evidence" value="ECO:0007669"/>
    <property type="project" value="InterPro"/>
</dbReference>
<comment type="cofactor">
    <cofactor evidence="2">
        <name>Ca(2+)</name>
        <dbReference type="ChEBI" id="CHEBI:29108"/>
    </cofactor>
</comment>
<dbReference type="Pfam" id="PF16353">
    <property type="entry name" value="LacZ_4"/>
    <property type="match status" value="1"/>
</dbReference>
<name>A0A9X1V0F2_9FLAO</name>
<dbReference type="Proteomes" id="UP001139344">
    <property type="component" value="Unassembled WGS sequence"/>
</dbReference>
<dbReference type="SUPFAM" id="SSF49785">
    <property type="entry name" value="Galactose-binding domain-like"/>
    <property type="match status" value="1"/>
</dbReference>
<dbReference type="Pfam" id="PF02837">
    <property type="entry name" value="Glyco_hydro_2_N"/>
    <property type="match status" value="1"/>
</dbReference>
<evidence type="ECO:0000256" key="3">
    <source>
        <dbReference type="ARBA" id="ARBA00007401"/>
    </source>
</evidence>
<dbReference type="Pfam" id="PF02836">
    <property type="entry name" value="Glyco_hydro_2_C"/>
    <property type="match status" value="1"/>
</dbReference>
<dbReference type="GO" id="GO:0005990">
    <property type="term" value="P:lactose catabolic process"/>
    <property type="evidence" value="ECO:0007669"/>
    <property type="project" value="TreeGrafter"/>
</dbReference>
<reference evidence="12" key="1">
    <citation type="submission" date="2021-12" db="EMBL/GenBank/DDBJ databases">
        <title>Description of Gramella crocea sp. nov., a new bacterium isolated from activated sludge.</title>
        <authorList>
            <person name="Zhang X."/>
        </authorList>
    </citation>
    <scope>NUCLEOTIDE SEQUENCE</scope>
    <source>
        <strain evidence="12">YB25</strain>
    </source>
</reference>
<dbReference type="AlphaFoldDB" id="A0A9X1V0F2"/>
<evidence type="ECO:0000256" key="6">
    <source>
        <dbReference type="ARBA" id="ARBA00022801"/>
    </source>
</evidence>
<evidence type="ECO:0000259" key="11">
    <source>
        <dbReference type="SMART" id="SM01038"/>
    </source>
</evidence>
<dbReference type="SMART" id="SM01038">
    <property type="entry name" value="Bgal_small_N"/>
    <property type="match status" value="1"/>
</dbReference>
<dbReference type="SUPFAM" id="SSF49303">
    <property type="entry name" value="beta-Galactosidase/glucuronidase domain"/>
    <property type="match status" value="2"/>
</dbReference>
<dbReference type="PANTHER" id="PTHR46323">
    <property type="entry name" value="BETA-GALACTOSIDASE"/>
    <property type="match status" value="1"/>
</dbReference>
<dbReference type="InterPro" id="IPR006104">
    <property type="entry name" value="Glyco_hydro_2_N"/>
</dbReference>
<dbReference type="GO" id="GO:0030246">
    <property type="term" value="F:carbohydrate binding"/>
    <property type="evidence" value="ECO:0007669"/>
    <property type="project" value="InterPro"/>
</dbReference>
<dbReference type="InterPro" id="IPR050347">
    <property type="entry name" value="Bact_Beta-galactosidase"/>
</dbReference>
<dbReference type="InterPro" id="IPR006102">
    <property type="entry name" value="Ig-like_GH2"/>
</dbReference>
<evidence type="ECO:0000256" key="9">
    <source>
        <dbReference type="ARBA" id="ARBA00032230"/>
    </source>
</evidence>
<evidence type="ECO:0000256" key="10">
    <source>
        <dbReference type="RuleBase" id="RU361154"/>
    </source>
</evidence>
<dbReference type="PROSITE" id="PS00719">
    <property type="entry name" value="GLYCOSYL_HYDROL_F2_1"/>
    <property type="match status" value="1"/>
</dbReference>
<dbReference type="InterPro" id="IPR036156">
    <property type="entry name" value="Beta-gal/glucu_dom_sf"/>
</dbReference>
<dbReference type="InterPro" id="IPR006101">
    <property type="entry name" value="Glyco_hydro_2"/>
</dbReference>
<dbReference type="GO" id="GO:0004565">
    <property type="term" value="F:beta-galactosidase activity"/>
    <property type="evidence" value="ECO:0007669"/>
    <property type="project" value="UniProtKB-EC"/>
</dbReference>
<comment type="similarity">
    <text evidence="3 10">Belongs to the glycosyl hydrolase 2 family.</text>
</comment>
<dbReference type="Pfam" id="PF02929">
    <property type="entry name" value="Bgal_small_N"/>
    <property type="match status" value="1"/>
</dbReference>
<dbReference type="SUPFAM" id="SSF74650">
    <property type="entry name" value="Galactose mutarotase-like"/>
    <property type="match status" value="1"/>
</dbReference>
<dbReference type="EC" id="3.2.1.23" evidence="5 10"/>
<dbReference type="InterPro" id="IPR014718">
    <property type="entry name" value="GH-type_carb-bd"/>
</dbReference>
<dbReference type="PRINTS" id="PR00132">
    <property type="entry name" value="GLHYDRLASE2"/>
</dbReference>
<comment type="catalytic activity">
    <reaction evidence="1 10">
        <text>Hydrolysis of terminal non-reducing beta-D-galactose residues in beta-D-galactosides.</text>
        <dbReference type="EC" id="3.2.1.23"/>
    </reaction>
</comment>
<keyword evidence="7" id="KW-0106">Calcium</keyword>
<dbReference type="PANTHER" id="PTHR46323:SF2">
    <property type="entry name" value="BETA-GALACTOSIDASE"/>
    <property type="match status" value="1"/>
</dbReference>
<evidence type="ECO:0000256" key="5">
    <source>
        <dbReference type="ARBA" id="ARBA00012756"/>
    </source>
</evidence>
<dbReference type="InterPro" id="IPR008979">
    <property type="entry name" value="Galactose-bd-like_sf"/>
</dbReference>
<dbReference type="Gene3D" id="2.60.40.10">
    <property type="entry name" value="Immunoglobulins"/>
    <property type="match status" value="2"/>
</dbReference>
<feature type="domain" description="Beta galactosidase small chain/" evidence="11">
    <location>
        <begin position="762"/>
        <end position="1057"/>
    </location>
</feature>
<accession>A0A9X1V0F2</accession>
<keyword evidence="8 10" id="KW-0326">Glycosidase</keyword>
<gene>
    <name evidence="12" type="ORF">LU635_12960</name>
</gene>